<dbReference type="Pfam" id="PF09388">
    <property type="entry name" value="SpoOE-like"/>
    <property type="match status" value="1"/>
</dbReference>
<gene>
    <name evidence="1" type="ORF">ACFPU1_13995</name>
</gene>
<sequence length="64" mass="7680">MNERKYLLQLLIKLKRKEMLYTAKRFGLTHTKTVTCSQKLDVLLNEYQGIDQTKESFRPVLKDY</sequence>
<evidence type="ECO:0000313" key="1">
    <source>
        <dbReference type="EMBL" id="MFC5713878.1"/>
    </source>
</evidence>
<comment type="caution">
    <text evidence="1">The sequence shown here is derived from an EMBL/GenBank/DDBJ whole genome shotgun (WGS) entry which is preliminary data.</text>
</comment>
<name>A0ABW0YTG3_9BACI</name>
<dbReference type="PANTHER" id="PTHR41263:SF1">
    <property type="entry name" value="ASPARTYL-PHOSPHATE PHOSPHATASE YISI"/>
    <property type="match status" value="1"/>
</dbReference>
<dbReference type="Proteomes" id="UP001596142">
    <property type="component" value="Unassembled WGS sequence"/>
</dbReference>
<dbReference type="InterPro" id="IPR037208">
    <property type="entry name" value="Spo0E-like_sf"/>
</dbReference>
<accession>A0ABW0YTG3</accession>
<proteinExistence type="predicted"/>
<dbReference type="Gene3D" id="4.10.280.10">
    <property type="entry name" value="Helix-loop-helix DNA-binding domain"/>
    <property type="match status" value="1"/>
</dbReference>
<dbReference type="EMBL" id="JBHSOZ010000008">
    <property type="protein sequence ID" value="MFC5713878.1"/>
    <property type="molecule type" value="Genomic_DNA"/>
</dbReference>
<dbReference type="InterPro" id="IPR018540">
    <property type="entry name" value="Spo0E-like"/>
</dbReference>
<dbReference type="PANTHER" id="PTHR41263">
    <property type="entry name" value="ASPARTYL-PHOSPHATE PHOSPHATASE YISI"/>
    <property type="match status" value="1"/>
</dbReference>
<protein>
    <submittedName>
        <fullName evidence="1">Spo0E family sporulation regulatory protein-aspartic acid phosphatase</fullName>
    </submittedName>
</protein>
<dbReference type="InterPro" id="IPR036638">
    <property type="entry name" value="HLH_DNA-bd_sf"/>
</dbReference>
<evidence type="ECO:0000313" key="2">
    <source>
        <dbReference type="Proteomes" id="UP001596142"/>
    </source>
</evidence>
<dbReference type="RefSeq" id="WP_054635917.1">
    <property type="nucleotide sequence ID" value="NZ_JBHSOZ010000008.1"/>
</dbReference>
<dbReference type="SUPFAM" id="SSF140500">
    <property type="entry name" value="BAS1536-like"/>
    <property type="match status" value="1"/>
</dbReference>
<dbReference type="InterPro" id="IPR053028">
    <property type="entry name" value="Spo0E-like_phosphatase"/>
</dbReference>
<keyword evidence="2" id="KW-1185">Reference proteome</keyword>
<organism evidence="1 2">
    <name type="scientific">Thalassorhabdus alkalitolerans</name>
    <dbReference type="NCBI Taxonomy" id="2282697"/>
    <lineage>
        <taxon>Bacteria</taxon>
        <taxon>Bacillati</taxon>
        <taxon>Bacillota</taxon>
        <taxon>Bacilli</taxon>
        <taxon>Bacillales</taxon>
        <taxon>Bacillaceae</taxon>
        <taxon>Thalassorhabdus</taxon>
    </lineage>
</organism>
<reference evidence="2" key="1">
    <citation type="journal article" date="2019" name="Int. J. Syst. Evol. Microbiol.">
        <title>The Global Catalogue of Microorganisms (GCM) 10K type strain sequencing project: providing services to taxonomists for standard genome sequencing and annotation.</title>
        <authorList>
            <consortium name="The Broad Institute Genomics Platform"/>
            <consortium name="The Broad Institute Genome Sequencing Center for Infectious Disease"/>
            <person name="Wu L."/>
            <person name="Ma J."/>
        </authorList>
    </citation>
    <scope>NUCLEOTIDE SEQUENCE [LARGE SCALE GENOMIC DNA]</scope>
    <source>
        <strain evidence="2">CECT 7184</strain>
    </source>
</reference>